<feature type="region of interest" description="Disordered" evidence="1">
    <location>
        <begin position="1"/>
        <end position="81"/>
    </location>
</feature>
<evidence type="ECO:0000313" key="3">
    <source>
        <dbReference type="Proteomes" id="UP000267027"/>
    </source>
</evidence>
<organism evidence="4">
    <name type="scientific">Angiostrongylus costaricensis</name>
    <name type="common">Nematode worm</name>
    <dbReference type="NCBI Taxonomy" id="334426"/>
    <lineage>
        <taxon>Eukaryota</taxon>
        <taxon>Metazoa</taxon>
        <taxon>Ecdysozoa</taxon>
        <taxon>Nematoda</taxon>
        <taxon>Chromadorea</taxon>
        <taxon>Rhabditida</taxon>
        <taxon>Rhabditina</taxon>
        <taxon>Rhabditomorpha</taxon>
        <taxon>Strongyloidea</taxon>
        <taxon>Metastrongylidae</taxon>
        <taxon>Angiostrongylus</taxon>
    </lineage>
</organism>
<proteinExistence type="predicted"/>
<dbReference type="WBParaSite" id="ACOC_0000508601-mRNA-1">
    <property type="protein sequence ID" value="ACOC_0000508601-mRNA-1"/>
    <property type="gene ID" value="ACOC_0000508601"/>
</dbReference>
<dbReference type="Proteomes" id="UP000267027">
    <property type="component" value="Unassembled WGS sequence"/>
</dbReference>
<evidence type="ECO:0000313" key="2">
    <source>
        <dbReference type="EMBL" id="VDM56672.1"/>
    </source>
</evidence>
<protein>
    <submittedName>
        <fullName evidence="2 4">Uncharacterized protein</fullName>
    </submittedName>
</protein>
<keyword evidence="3" id="KW-1185">Reference proteome</keyword>
<evidence type="ECO:0000256" key="1">
    <source>
        <dbReference type="SAM" id="MobiDB-lite"/>
    </source>
</evidence>
<name>A0A0R3PKG1_ANGCS</name>
<dbReference type="EMBL" id="UYYA01003847">
    <property type="protein sequence ID" value="VDM56672.1"/>
    <property type="molecule type" value="Genomic_DNA"/>
</dbReference>
<dbReference type="AlphaFoldDB" id="A0A0R3PKG1"/>
<reference evidence="4" key="1">
    <citation type="submission" date="2017-02" db="UniProtKB">
        <authorList>
            <consortium name="WormBaseParasite"/>
        </authorList>
    </citation>
    <scope>IDENTIFICATION</scope>
</reference>
<accession>A0A0R3PKG1</accession>
<feature type="compositionally biased region" description="Basic and acidic residues" evidence="1">
    <location>
        <begin position="41"/>
        <end position="53"/>
    </location>
</feature>
<sequence length="81" mass="9167">MDERTGGREPGQMLRAAIFGPESSVIDGKTRSGRRPPFSNRSDELSRSDEHPMKRAIHDRRRRSVVANSCSRLLSDSDVER</sequence>
<reference evidence="2 3" key="2">
    <citation type="submission" date="2018-11" db="EMBL/GenBank/DDBJ databases">
        <authorList>
            <consortium name="Pathogen Informatics"/>
        </authorList>
    </citation>
    <scope>NUCLEOTIDE SEQUENCE [LARGE SCALE GENOMIC DNA]</scope>
    <source>
        <strain evidence="2 3">Costa Rica</strain>
    </source>
</reference>
<evidence type="ECO:0000313" key="4">
    <source>
        <dbReference type="WBParaSite" id="ACOC_0000508601-mRNA-1"/>
    </source>
</evidence>
<gene>
    <name evidence="2" type="ORF">ACOC_LOCUS5087</name>
</gene>
<feature type="compositionally biased region" description="Basic residues" evidence="1">
    <location>
        <begin position="54"/>
        <end position="64"/>
    </location>
</feature>